<evidence type="ECO:0000313" key="1">
    <source>
        <dbReference type="EMBL" id="KAK9100171.1"/>
    </source>
</evidence>
<organism evidence="1 2">
    <name type="scientific">Stephania cephalantha</name>
    <dbReference type="NCBI Taxonomy" id="152367"/>
    <lineage>
        <taxon>Eukaryota</taxon>
        <taxon>Viridiplantae</taxon>
        <taxon>Streptophyta</taxon>
        <taxon>Embryophyta</taxon>
        <taxon>Tracheophyta</taxon>
        <taxon>Spermatophyta</taxon>
        <taxon>Magnoliopsida</taxon>
        <taxon>Ranunculales</taxon>
        <taxon>Menispermaceae</taxon>
        <taxon>Menispermoideae</taxon>
        <taxon>Cissampelideae</taxon>
        <taxon>Stephania</taxon>
    </lineage>
</organism>
<keyword evidence="2" id="KW-1185">Reference proteome</keyword>
<name>A0AAP0HXF4_9MAGN</name>
<accession>A0AAP0HXF4</accession>
<gene>
    <name evidence="1" type="ORF">Scep_023601</name>
</gene>
<comment type="caution">
    <text evidence="1">The sequence shown here is derived from an EMBL/GenBank/DDBJ whole genome shotgun (WGS) entry which is preliminary data.</text>
</comment>
<dbReference type="Proteomes" id="UP001419268">
    <property type="component" value="Unassembled WGS sequence"/>
</dbReference>
<dbReference type="AlphaFoldDB" id="A0AAP0HXF4"/>
<sequence>MNPTHSTIIICEQQKIATPIKRMCFHGTTQISAHKIKTIRCFSGPPNMK</sequence>
<dbReference type="EMBL" id="JBBNAG010000010">
    <property type="protein sequence ID" value="KAK9100171.1"/>
    <property type="molecule type" value="Genomic_DNA"/>
</dbReference>
<proteinExistence type="predicted"/>
<protein>
    <submittedName>
        <fullName evidence="1">Uncharacterized protein</fullName>
    </submittedName>
</protein>
<reference evidence="1 2" key="1">
    <citation type="submission" date="2024-01" db="EMBL/GenBank/DDBJ databases">
        <title>Genome assemblies of Stephania.</title>
        <authorList>
            <person name="Yang L."/>
        </authorList>
    </citation>
    <scope>NUCLEOTIDE SEQUENCE [LARGE SCALE GENOMIC DNA]</scope>
    <source>
        <strain evidence="1">JXDWG</strain>
        <tissue evidence="1">Leaf</tissue>
    </source>
</reference>
<evidence type="ECO:0000313" key="2">
    <source>
        <dbReference type="Proteomes" id="UP001419268"/>
    </source>
</evidence>